<dbReference type="EMBL" id="SWFS01000245">
    <property type="protein sequence ID" value="KAA8912952.1"/>
    <property type="molecule type" value="Genomic_DNA"/>
</dbReference>
<dbReference type="Gene3D" id="3.40.50.300">
    <property type="entry name" value="P-loop containing nucleotide triphosphate hydrolases"/>
    <property type="match status" value="1"/>
</dbReference>
<dbReference type="AlphaFoldDB" id="A0A642V4D4"/>
<dbReference type="VEuPathDB" id="FungiDB:TRICI_003334"/>
<dbReference type="CDD" id="cd02024">
    <property type="entry name" value="NRK1"/>
    <property type="match status" value="1"/>
</dbReference>
<dbReference type="Proteomes" id="UP000761534">
    <property type="component" value="Unassembled WGS sequence"/>
</dbReference>
<evidence type="ECO:0000313" key="1">
    <source>
        <dbReference type="EMBL" id="KAA8912952.1"/>
    </source>
</evidence>
<comment type="caution">
    <text evidence="1">The sequence shown here is derived from an EMBL/GenBank/DDBJ whole genome shotgun (WGS) entry which is preliminary data.</text>
</comment>
<dbReference type="SUPFAM" id="SSF52540">
    <property type="entry name" value="P-loop containing nucleoside triphosphate hydrolases"/>
    <property type="match status" value="1"/>
</dbReference>
<gene>
    <name evidence="1" type="ORF">TRICI_003334</name>
</gene>
<accession>A0A642V4D4</accession>
<dbReference type="PANTHER" id="PTHR10285">
    <property type="entry name" value="URIDINE KINASE"/>
    <property type="match status" value="1"/>
</dbReference>
<name>A0A642V4D4_9ASCO</name>
<proteinExistence type="predicted"/>
<organism evidence="1 2">
    <name type="scientific">Trichomonascus ciferrii</name>
    <dbReference type="NCBI Taxonomy" id="44093"/>
    <lineage>
        <taxon>Eukaryota</taxon>
        <taxon>Fungi</taxon>
        <taxon>Dikarya</taxon>
        <taxon>Ascomycota</taxon>
        <taxon>Saccharomycotina</taxon>
        <taxon>Dipodascomycetes</taxon>
        <taxon>Dipodascales</taxon>
        <taxon>Trichomonascaceae</taxon>
        <taxon>Trichomonascus</taxon>
        <taxon>Trichomonascus ciferrii complex</taxon>
    </lineage>
</organism>
<dbReference type="InterPro" id="IPR027417">
    <property type="entry name" value="P-loop_NTPase"/>
</dbReference>
<evidence type="ECO:0008006" key="3">
    <source>
        <dbReference type="Google" id="ProtNLM"/>
    </source>
</evidence>
<reference evidence="1" key="1">
    <citation type="journal article" date="2019" name="G3 (Bethesda)">
        <title>Genome Assemblies of Two Rare Opportunistic Yeast Pathogens: Diutina rugosa (syn. Candida rugosa) and Trichomonascus ciferrii (syn. Candida ciferrii).</title>
        <authorList>
            <person name="Mixao V."/>
            <person name="Saus E."/>
            <person name="Hansen A.P."/>
            <person name="Lass-Florl C."/>
            <person name="Gabaldon T."/>
        </authorList>
    </citation>
    <scope>NUCLEOTIDE SEQUENCE</scope>
    <source>
        <strain evidence="1">CBS 4856</strain>
    </source>
</reference>
<protein>
    <recommendedName>
        <fullName evidence="3">Nicotinamide riboside kinase</fullName>
    </recommendedName>
</protein>
<keyword evidence="2" id="KW-1185">Reference proteome</keyword>
<sequence length="216" mass="25181">MNVKTLTRDLQRVFTNSVILYQDDFYLSDSDIPVASNGLQDWDCPEAFDFEYMKWVLEHAKEHGKLPEKFKSLEETQTLGPTSASEEDIDKIKSSLPDDNKNQQFVLVDGIMLFHASSPLIDLFDVKLMLRAPYAELKKRREAREGYATLEGFWTDPPGYFDQIVWPGYVNNHKHLFINENVEEQLHPQFSALNVPQDIHWPPHKVLQWAVDRINF</sequence>
<dbReference type="OrthoDB" id="10041966at2759"/>
<evidence type="ECO:0000313" key="2">
    <source>
        <dbReference type="Proteomes" id="UP000761534"/>
    </source>
</evidence>